<comment type="function">
    <text evidence="8">Acts on ADP-mannose and ADP-glucose as well as ADP-ribose. Prevents glycogen biosynthesis. The reaction catalyzed by this enzyme is a limiting step of the gluconeogenic process.</text>
</comment>
<dbReference type="GO" id="GO:0046872">
    <property type="term" value="F:metal ion binding"/>
    <property type="evidence" value="ECO:0007669"/>
    <property type="project" value="UniProtKB-KW"/>
</dbReference>
<comment type="cofactor">
    <cofactor evidence="1 13">
        <name>Mg(2+)</name>
        <dbReference type="ChEBI" id="CHEBI:18420"/>
    </cofactor>
</comment>
<evidence type="ECO:0000256" key="3">
    <source>
        <dbReference type="ARBA" id="ARBA00012453"/>
    </source>
</evidence>
<dbReference type="GO" id="GO:0005829">
    <property type="term" value="C:cytosol"/>
    <property type="evidence" value="ECO:0007669"/>
    <property type="project" value="TreeGrafter"/>
</dbReference>
<dbReference type="Proteomes" id="UP000297475">
    <property type="component" value="Unassembled WGS sequence"/>
</dbReference>
<keyword evidence="7 13" id="KW-0460">Magnesium</keyword>
<evidence type="ECO:0000256" key="13">
    <source>
        <dbReference type="PIRSR" id="PIRSR604385-2"/>
    </source>
</evidence>
<evidence type="ECO:0000256" key="8">
    <source>
        <dbReference type="ARBA" id="ARBA00025164"/>
    </source>
</evidence>
<sequence>MKRPQQFDLGDVDITHTETLYQGFYTMEALTVRHAAYRGGTVEIRRELMVRPNAVVVLLYDPRLDEVVLIEQYRVGAHSGPTPWLIECVAGLIEPGESTDGVARREAEEEAGLSVGRLHFICEYFPSPGGSTEKITLYAGEVDASSAGGVHGLDADGEDILVHRVTVKQALAWLSAGHVNNAASIIGLQWLALHHDELRSRWQTPAASGQEQTISGVSG</sequence>
<evidence type="ECO:0000259" key="15">
    <source>
        <dbReference type="PROSITE" id="PS51462"/>
    </source>
</evidence>
<comment type="similarity">
    <text evidence="2">Belongs to the Nudix hydrolase family. NudF subfamily.</text>
</comment>
<dbReference type="SUPFAM" id="SSF55811">
    <property type="entry name" value="Nudix"/>
    <property type="match status" value="1"/>
</dbReference>
<evidence type="ECO:0000313" key="16">
    <source>
        <dbReference type="EMBL" id="TGG92927.1"/>
    </source>
</evidence>
<dbReference type="EMBL" id="SRMF01000004">
    <property type="protein sequence ID" value="TGG92927.1"/>
    <property type="molecule type" value="Genomic_DNA"/>
</dbReference>
<dbReference type="InterPro" id="IPR015797">
    <property type="entry name" value="NUDIX_hydrolase-like_dom_sf"/>
</dbReference>
<feature type="binding site" evidence="13">
    <location>
        <position position="106"/>
    </location>
    <ligand>
        <name>Mg(2+)</name>
        <dbReference type="ChEBI" id="CHEBI:18420"/>
        <label>1</label>
    </ligand>
</feature>
<evidence type="ECO:0000256" key="12">
    <source>
        <dbReference type="ARBA" id="ARBA00049546"/>
    </source>
</evidence>
<reference evidence="16 17" key="1">
    <citation type="submission" date="2019-04" db="EMBL/GenBank/DDBJ databases">
        <title>Natronospirillum operosus gen. nov., sp. nov., a haloalkaliphilic satellite isolated from decaying biomass of laboratory culture of cyanobacterium Geitlerinema sp. and proposal of Natronospirillaceae fam. nov. and Saccharospirillaceae fam. nov.</title>
        <authorList>
            <person name="Kevbrin V."/>
            <person name="Boltyanskaya Y."/>
            <person name="Koziaeva V."/>
            <person name="Grouzdev D.S."/>
            <person name="Park M."/>
            <person name="Cho J."/>
        </authorList>
    </citation>
    <scope>NUCLEOTIDE SEQUENCE [LARGE SCALE GENOMIC DNA]</scope>
    <source>
        <strain evidence="16 17">G-116</strain>
    </source>
</reference>
<dbReference type="PROSITE" id="PS51462">
    <property type="entry name" value="NUDIX"/>
    <property type="match status" value="1"/>
</dbReference>
<dbReference type="Gene3D" id="3.90.79.10">
    <property type="entry name" value="Nucleoside Triphosphate Pyrophosphohydrolase"/>
    <property type="match status" value="1"/>
</dbReference>
<dbReference type="InterPro" id="IPR004385">
    <property type="entry name" value="NDP_pyrophosphatase"/>
</dbReference>
<evidence type="ECO:0000256" key="5">
    <source>
        <dbReference type="ARBA" id="ARBA00022723"/>
    </source>
</evidence>
<dbReference type="GO" id="GO:0019144">
    <property type="term" value="F:ADP-sugar diphosphatase activity"/>
    <property type="evidence" value="ECO:0007669"/>
    <property type="project" value="TreeGrafter"/>
</dbReference>
<dbReference type="InterPro" id="IPR020084">
    <property type="entry name" value="NUDIX_hydrolase_CS"/>
</dbReference>
<dbReference type="PROSITE" id="PS00893">
    <property type="entry name" value="NUDIX_BOX"/>
    <property type="match status" value="1"/>
</dbReference>
<organism evidence="16 17">
    <name type="scientific">Natronospirillum operosum</name>
    <dbReference type="NCBI Taxonomy" id="2759953"/>
    <lineage>
        <taxon>Bacteria</taxon>
        <taxon>Pseudomonadati</taxon>
        <taxon>Pseudomonadota</taxon>
        <taxon>Gammaproteobacteria</taxon>
        <taxon>Oceanospirillales</taxon>
        <taxon>Natronospirillaceae</taxon>
        <taxon>Natronospirillum</taxon>
    </lineage>
</organism>
<feature type="binding site" evidence="13">
    <location>
        <position position="90"/>
    </location>
    <ligand>
        <name>Mg(2+)</name>
        <dbReference type="ChEBI" id="CHEBI:18420"/>
        <label>1</label>
    </ligand>
</feature>
<keyword evidence="17" id="KW-1185">Reference proteome</keyword>
<dbReference type="InterPro" id="IPR000086">
    <property type="entry name" value="NUDIX_hydrolase_dom"/>
</dbReference>
<proteinExistence type="inferred from homology"/>
<evidence type="ECO:0000256" key="1">
    <source>
        <dbReference type="ARBA" id="ARBA00001946"/>
    </source>
</evidence>
<dbReference type="EC" id="3.6.1.13" evidence="3"/>
<dbReference type="GO" id="GO:0019693">
    <property type="term" value="P:ribose phosphate metabolic process"/>
    <property type="evidence" value="ECO:0007669"/>
    <property type="project" value="TreeGrafter"/>
</dbReference>
<evidence type="ECO:0000256" key="10">
    <source>
        <dbReference type="ARBA" id="ARBA00030308"/>
    </source>
</evidence>
<feature type="domain" description="Nudix hydrolase" evidence="15">
    <location>
        <begin position="50"/>
        <end position="192"/>
    </location>
</feature>
<dbReference type="PANTHER" id="PTHR11839">
    <property type="entry name" value="UDP/ADP-SUGAR PYROPHOSPHATASE"/>
    <property type="match status" value="1"/>
</dbReference>
<feature type="short sequence motif" description="Nudix box" evidence="14">
    <location>
        <begin position="91"/>
        <end position="113"/>
    </location>
</feature>
<evidence type="ECO:0000256" key="2">
    <source>
        <dbReference type="ARBA" id="ARBA00007482"/>
    </source>
</evidence>
<dbReference type="CDD" id="cd24155">
    <property type="entry name" value="NUDIX_ADPRase"/>
    <property type="match status" value="1"/>
</dbReference>
<evidence type="ECO:0000256" key="9">
    <source>
        <dbReference type="ARBA" id="ARBA00030162"/>
    </source>
</evidence>
<keyword evidence="6" id="KW-0378">Hydrolase</keyword>
<name>A0A4Z0W859_9GAMM</name>
<evidence type="ECO:0000256" key="7">
    <source>
        <dbReference type="ARBA" id="ARBA00022842"/>
    </source>
</evidence>
<protein>
    <recommendedName>
        <fullName evidence="4">ADP-ribose pyrophosphatase</fullName>
        <ecNumber evidence="3">3.6.1.13</ecNumber>
    </recommendedName>
    <alternativeName>
        <fullName evidence="9">ADP-ribose diphosphatase</fullName>
    </alternativeName>
    <alternativeName>
        <fullName evidence="11">ADP-ribose phosphohydrolase</fullName>
    </alternativeName>
    <alternativeName>
        <fullName evidence="10">Adenosine diphosphoribose pyrophosphatase</fullName>
    </alternativeName>
</protein>
<dbReference type="Pfam" id="PF00293">
    <property type="entry name" value="NUDIX"/>
    <property type="match status" value="1"/>
</dbReference>
<dbReference type="NCBIfam" id="TIGR00052">
    <property type="entry name" value="nudix-type nucleoside diphosphatase, YffH/AdpP family"/>
    <property type="match status" value="1"/>
</dbReference>
<evidence type="ECO:0000256" key="11">
    <source>
        <dbReference type="ARBA" id="ARBA00033056"/>
    </source>
</evidence>
<dbReference type="GO" id="GO:0006753">
    <property type="term" value="P:nucleoside phosphate metabolic process"/>
    <property type="evidence" value="ECO:0007669"/>
    <property type="project" value="TreeGrafter"/>
</dbReference>
<dbReference type="PANTHER" id="PTHR11839:SF5">
    <property type="entry name" value="ADP-RIBOSE PYROPHOSPHATASE"/>
    <property type="match status" value="1"/>
</dbReference>
<evidence type="ECO:0000256" key="4">
    <source>
        <dbReference type="ARBA" id="ARBA00013297"/>
    </source>
</evidence>
<dbReference type="AlphaFoldDB" id="A0A4Z0W859"/>
<dbReference type="OrthoDB" id="5292471at2"/>
<accession>A0A4Z0W859</accession>
<keyword evidence="5 13" id="KW-0479">Metal-binding</keyword>
<feature type="binding site" evidence="13">
    <location>
        <position position="110"/>
    </location>
    <ligand>
        <name>Mg(2+)</name>
        <dbReference type="ChEBI" id="CHEBI:18420"/>
        <label>1</label>
    </ligand>
</feature>
<evidence type="ECO:0000256" key="6">
    <source>
        <dbReference type="ARBA" id="ARBA00022801"/>
    </source>
</evidence>
<comment type="caution">
    <text evidence="16">The sequence shown here is derived from an EMBL/GenBank/DDBJ whole genome shotgun (WGS) entry which is preliminary data.</text>
</comment>
<dbReference type="GO" id="GO:0047631">
    <property type="term" value="F:ADP-ribose diphosphatase activity"/>
    <property type="evidence" value="ECO:0007669"/>
    <property type="project" value="UniProtKB-EC"/>
</dbReference>
<gene>
    <name evidence="16" type="ORF">E4656_12465</name>
</gene>
<evidence type="ECO:0000256" key="14">
    <source>
        <dbReference type="PIRSR" id="PIRSR604385-3"/>
    </source>
</evidence>
<dbReference type="RefSeq" id="WP_135483599.1">
    <property type="nucleotide sequence ID" value="NZ_SRMF01000004.1"/>
</dbReference>
<feature type="binding site" evidence="13">
    <location>
        <position position="158"/>
    </location>
    <ligand>
        <name>Mg(2+)</name>
        <dbReference type="ChEBI" id="CHEBI:18420"/>
        <label>1</label>
    </ligand>
</feature>
<comment type="catalytic activity">
    <reaction evidence="12">
        <text>ADP-D-ribose + H2O = D-ribose 5-phosphate + AMP + 2 H(+)</text>
        <dbReference type="Rhea" id="RHEA:10412"/>
        <dbReference type="ChEBI" id="CHEBI:15377"/>
        <dbReference type="ChEBI" id="CHEBI:15378"/>
        <dbReference type="ChEBI" id="CHEBI:57967"/>
        <dbReference type="ChEBI" id="CHEBI:78346"/>
        <dbReference type="ChEBI" id="CHEBI:456215"/>
        <dbReference type="EC" id="3.6.1.13"/>
    </reaction>
</comment>
<evidence type="ECO:0000313" key="17">
    <source>
        <dbReference type="Proteomes" id="UP000297475"/>
    </source>
</evidence>